<feature type="transmembrane region" description="Helical" evidence="4">
    <location>
        <begin position="12"/>
        <end position="37"/>
    </location>
</feature>
<dbReference type="InterPro" id="IPR045584">
    <property type="entry name" value="Pilin-like"/>
</dbReference>
<evidence type="ECO:0000256" key="2">
    <source>
        <dbReference type="ARBA" id="ARBA00022481"/>
    </source>
</evidence>
<dbReference type="Proteomes" id="UP000785613">
    <property type="component" value="Unassembled WGS sequence"/>
</dbReference>
<evidence type="ECO:0000313" key="6">
    <source>
        <dbReference type="Proteomes" id="UP000785613"/>
    </source>
</evidence>
<evidence type="ECO:0000313" key="5">
    <source>
        <dbReference type="EMBL" id="NHZ38452.1"/>
    </source>
</evidence>
<dbReference type="Pfam" id="PF00114">
    <property type="entry name" value="Pilin"/>
    <property type="match status" value="1"/>
</dbReference>
<reference evidence="5 6" key="1">
    <citation type="submission" date="2019-09" db="EMBL/GenBank/DDBJ databases">
        <title>Taxonomy of Antarctic Massilia spp.: description of Massilia rubra sp. nov., Massilia aquatica sp. nov., Massilia mucilaginosa sp. nov., Massilia frigida sp. nov. isolated from streams, lakes and regoliths.</title>
        <authorList>
            <person name="Holochova P."/>
            <person name="Sedlacek I."/>
            <person name="Kralova S."/>
            <person name="Maslanova I."/>
            <person name="Busse H.-J."/>
            <person name="Stankova E."/>
            <person name="Vrbovska V."/>
            <person name="Kovarovic V."/>
            <person name="Bartak M."/>
            <person name="Svec P."/>
            <person name="Pantucek R."/>
        </authorList>
    </citation>
    <scope>NUCLEOTIDE SEQUENCE [LARGE SCALE GENOMIC DNA]</scope>
    <source>
        <strain evidence="5 6">CCM 8692</strain>
    </source>
</reference>
<dbReference type="InterPro" id="IPR001082">
    <property type="entry name" value="Pilin"/>
</dbReference>
<keyword evidence="3" id="KW-0281">Fimbrium</keyword>
<comment type="similarity">
    <text evidence="1 3">Belongs to the N-Me-Phe pilin family.</text>
</comment>
<dbReference type="PANTHER" id="PTHR30093:SF34">
    <property type="entry name" value="PREPILIN PEPTIDASE-DEPENDENT PROTEIN D"/>
    <property type="match status" value="1"/>
</dbReference>
<evidence type="ECO:0000256" key="1">
    <source>
        <dbReference type="ARBA" id="ARBA00005233"/>
    </source>
</evidence>
<dbReference type="PANTHER" id="PTHR30093">
    <property type="entry name" value="GENERAL SECRETION PATHWAY PROTEIN G"/>
    <property type="match status" value="1"/>
</dbReference>
<dbReference type="Pfam" id="PF07963">
    <property type="entry name" value="N_methyl"/>
    <property type="match status" value="1"/>
</dbReference>
<keyword evidence="2" id="KW-0488">Methylation</keyword>
<sequence>MRLSKLVKKSEAGFTLIELMIVVAIIGILASVALPAYQDYVAKSQVSAGLAEISPGKVVFETRLAEGLTAAITAQSEAGLKASTARCEIAVQLGLDGAGTLQCTLKGNSHINGKTIVWTRSADNAATAVSGTWSCSSTVLLKWAPKECPPAPAP</sequence>
<name>A0ABX0M2K7_9BURK</name>
<dbReference type="SUPFAM" id="SSF54523">
    <property type="entry name" value="Pili subunits"/>
    <property type="match status" value="1"/>
</dbReference>
<proteinExistence type="inferred from homology"/>
<accession>A0ABX0M2K7</accession>
<dbReference type="EMBL" id="VUYU01000052">
    <property type="protein sequence ID" value="NHZ38452.1"/>
    <property type="molecule type" value="Genomic_DNA"/>
</dbReference>
<evidence type="ECO:0000256" key="4">
    <source>
        <dbReference type="SAM" id="Phobius"/>
    </source>
</evidence>
<dbReference type="Gene3D" id="3.30.700.10">
    <property type="entry name" value="Glycoprotein, Type 4 Pilin"/>
    <property type="match status" value="1"/>
</dbReference>
<gene>
    <name evidence="5" type="ORF">F0185_33435</name>
</gene>
<keyword evidence="6" id="KW-1185">Reference proteome</keyword>
<comment type="caution">
    <text evidence="5">The sequence shown here is derived from an EMBL/GenBank/DDBJ whole genome shotgun (WGS) entry which is preliminary data.</text>
</comment>
<dbReference type="NCBIfam" id="TIGR02532">
    <property type="entry name" value="IV_pilin_GFxxxE"/>
    <property type="match status" value="1"/>
</dbReference>
<protein>
    <submittedName>
        <fullName evidence="5">Pilin</fullName>
    </submittedName>
</protein>
<evidence type="ECO:0000256" key="3">
    <source>
        <dbReference type="RuleBase" id="RU000389"/>
    </source>
</evidence>
<keyword evidence="4" id="KW-1133">Transmembrane helix</keyword>
<keyword evidence="4" id="KW-0812">Transmembrane</keyword>
<dbReference type="PROSITE" id="PS00409">
    <property type="entry name" value="PROKAR_NTER_METHYL"/>
    <property type="match status" value="1"/>
</dbReference>
<organism evidence="5 6">
    <name type="scientific">Massilia rubra</name>
    <dbReference type="NCBI Taxonomy" id="2607910"/>
    <lineage>
        <taxon>Bacteria</taxon>
        <taxon>Pseudomonadati</taxon>
        <taxon>Pseudomonadota</taxon>
        <taxon>Betaproteobacteria</taxon>
        <taxon>Burkholderiales</taxon>
        <taxon>Oxalobacteraceae</taxon>
        <taxon>Telluria group</taxon>
        <taxon>Massilia</taxon>
    </lineage>
</organism>
<dbReference type="InterPro" id="IPR012902">
    <property type="entry name" value="N_methyl_site"/>
</dbReference>
<keyword evidence="4" id="KW-0472">Membrane</keyword>